<comment type="caution">
    <text evidence="2">The sequence shown here is derived from an EMBL/GenBank/DDBJ whole genome shotgun (WGS) entry which is preliminary data.</text>
</comment>
<evidence type="ECO:0000256" key="1">
    <source>
        <dbReference type="SAM" id="MobiDB-lite"/>
    </source>
</evidence>
<dbReference type="OrthoDB" id="10340658at2759"/>
<accession>I0Z520</accession>
<dbReference type="EMBL" id="AGSI01000003">
    <property type="protein sequence ID" value="EIE25739.1"/>
    <property type="molecule type" value="Genomic_DNA"/>
</dbReference>
<name>I0Z520_COCSC</name>
<dbReference type="SUPFAM" id="SSF53474">
    <property type="entry name" value="alpha/beta-Hydrolases"/>
    <property type="match status" value="1"/>
</dbReference>
<evidence type="ECO:0000313" key="3">
    <source>
        <dbReference type="Proteomes" id="UP000007264"/>
    </source>
</evidence>
<reference evidence="2 3" key="1">
    <citation type="journal article" date="2012" name="Genome Biol.">
        <title>The genome of the polar eukaryotic microalga coccomyxa subellipsoidea reveals traits of cold adaptation.</title>
        <authorList>
            <person name="Blanc G."/>
            <person name="Agarkova I."/>
            <person name="Grimwood J."/>
            <person name="Kuo A."/>
            <person name="Brueggeman A."/>
            <person name="Dunigan D."/>
            <person name="Gurnon J."/>
            <person name="Ladunga I."/>
            <person name="Lindquist E."/>
            <person name="Lucas S."/>
            <person name="Pangilinan J."/>
            <person name="Proschold T."/>
            <person name="Salamov A."/>
            <person name="Schmutz J."/>
            <person name="Weeks D."/>
            <person name="Yamada T."/>
            <person name="Claverie J.M."/>
            <person name="Grigoriev I."/>
            <person name="Van Etten J."/>
            <person name="Lomsadze A."/>
            <person name="Borodovsky M."/>
        </authorList>
    </citation>
    <scope>NUCLEOTIDE SEQUENCE [LARGE SCALE GENOMIC DNA]</scope>
    <source>
        <strain evidence="2 3">C-169</strain>
    </source>
</reference>
<dbReference type="InterPro" id="IPR029058">
    <property type="entry name" value="AB_hydrolase_fold"/>
</dbReference>
<dbReference type="GeneID" id="17043743"/>
<evidence type="ECO:0000313" key="2">
    <source>
        <dbReference type="EMBL" id="EIE25739.1"/>
    </source>
</evidence>
<dbReference type="RefSeq" id="XP_005650283.1">
    <property type="nucleotide sequence ID" value="XM_005650226.1"/>
</dbReference>
<keyword evidence="3" id="KW-1185">Reference proteome</keyword>
<feature type="region of interest" description="Disordered" evidence="1">
    <location>
        <begin position="657"/>
        <end position="743"/>
    </location>
</feature>
<sequence>MRFIYLFLGIAFVVARYMTRRWWQHLRLKRARSRAGYAMQPTLPDLPQAPPRSEAAKEAEAEQTAKHLKQQLPVGPQYLSRDDLVEAVKPTDAQMALCSLYSNRYYTQKRLARASKKLGIPELTVYDQFEDRRVGLRMCTFTSDVQDLGDGVKVAAAVFALRGTRLTKAGTVQADIQLMKDRDAELYYSQRALKHVHKHIRRLTLQQPHVQWGFFTTGHSLGGFAAATCLILCDHILTCTAFESPGLTTFYHRLAAQKGDEEFWRARITNYLAIPNPINMCQRHLGRIVRVHFPRLECRTDATHVLRCALGTGVRVLNWGLAASAGVSALCLAAGISRSALICRMLEAWASECALEVAVPPVAASAYWSLNSAAAMVATRLGTTLRYILQQHSMWHMAQARLTSPPLEFPQTAFDAVGGGPRQSIEMESWPRMERMTETFGATVGRALLESFYATASTEGLSVIFNRTAMVEARIRRLPGYVPARSADFDDATSEGGHSAFLWRLGDAFDLWEEQGDLVDDTGVAPSPLAAVDGPVDVPDSLNTTEDSELSGAVPNAFGETDGGCAEAADVPSMFGPSPFERASLTGYDSDDEGETEGQGHNASTANLSAFDDCTTDAELQRGPLTRSCSQYPASRSCGSLGPRSSSAFVLGKTLGASRGFSDRGQESDSLDVSGLDPDTEADGAGRSADESAGESSGRRRGLFRHRRWPSRHAYDSTSGAEGPSTADEAWQKPRHLRSAGDGCRGLPSAAQCMPGSSSLQTPRSKLRCASTDADEGVGEKLGGNAGETGYQTESEAGVDAGMEEGLWANNAAAAAVDAPSAAGGWFRRPILWAGIKRGIRRRAVPDLV</sequence>
<dbReference type="Gene3D" id="3.40.50.1820">
    <property type="entry name" value="alpha/beta hydrolase"/>
    <property type="match status" value="1"/>
</dbReference>
<dbReference type="AlphaFoldDB" id="I0Z520"/>
<gene>
    <name evidence="2" type="ORF">COCSUDRAFT_46359</name>
</gene>
<feature type="region of interest" description="Disordered" evidence="1">
    <location>
        <begin position="530"/>
        <end position="607"/>
    </location>
</feature>
<organism evidence="2 3">
    <name type="scientific">Coccomyxa subellipsoidea (strain C-169)</name>
    <name type="common">Green microalga</name>
    <dbReference type="NCBI Taxonomy" id="574566"/>
    <lineage>
        <taxon>Eukaryota</taxon>
        <taxon>Viridiplantae</taxon>
        <taxon>Chlorophyta</taxon>
        <taxon>core chlorophytes</taxon>
        <taxon>Trebouxiophyceae</taxon>
        <taxon>Trebouxiophyceae incertae sedis</taxon>
        <taxon>Coccomyxaceae</taxon>
        <taxon>Coccomyxa</taxon>
        <taxon>Coccomyxa subellipsoidea</taxon>
    </lineage>
</organism>
<dbReference type="KEGG" id="csl:COCSUDRAFT_46359"/>
<feature type="compositionally biased region" description="Basic residues" evidence="1">
    <location>
        <begin position="699"/>
        <end position="711"/>
    </location>
</feature>
<dbReference type="Proteomes" id="UP000007264">
    <property type="component" value="Unassembled WGS sequence"/>
</dbReference>
<protein>
    <submittedName>
        <fullName evidence="2">Uncharacterized protein</fullName>
    </submittedName>
</protein>
<proteinExistence type="predicted"/>
<feature type="region of interest" description="Disordered" evidence="1">
    <location>
        <begin position="39"/>
        <end position="64"/>
    </location>
</feature>
<feature type="compositionally biased region" description="Basic and acidic residues" evidence="1">
    <location>
        <begin position="54"/>
        <end position="64"/>
    </location>
</feature>